<accession>A0A0F9UYI9</accession>
<protein>
    <submittedName>
        <fullName evidence="1">Uncharacterized protein</fullName>
    </submittedName>
</protein>
<name>A0A0F9UYI9_9ZZZZ</name>
<comment type="caution">
    <text evidence="1">The sequence shown here is derived from an EMBL/GenBank/DDBJ whole genome shotgun (WGS) entry which is preliminary data.</text>
</comment>
<organism evidence="1">
    <name type="scientific">marine sediment metagenome</name>
    <dbReference type="NCBI Taxonomy" id="412755"/>
    <lineage>
        <taxon>unclassified sequences</taxon>
        <taxon>metagenomes</taxon>
        <taxon>ecological metagenomes</taxon>
    </lineage>
</organism>
<gene>
    <name evidence="1" type="ORF">LCGC14_0164180</name>
</gene>
<evidence type="ECO:0000313" key="1">
    <source>
        <dbReference type="EMBL" id="KKN96774.1"/>
    </source>
</evidence>
<proteinExistence type="predicted"/>
<dbReference type="AlphaFoldDB" id="A0A0F9UYI9"/>
<dbReference type="EMBL" id="LAZR01000062">
    <property type="protein sequence ID" value="KKN96774.1"/>
    <property type="molecule type" value="Genomic_DNA"/>
</dbReference>
<reference evidence="1" key="1">
    <citation type="journal article" date="2015" name="Nature">
        <title>Complex archaea that bridge the gap between prokaryotes and eukaryotes.</title>
        <authorList>
            <person name="Spang A."/>
            <person name="Saw J.H."/>
            <person name="Jorgensen S.L."/>
            <person name="Zaremba-Niedzwiedzka K."/>
            <person name="Martijn J."/>
            <person name="Lind A.E."/>
            <person name="van Eijk R."/>
            <person name="Schleper C."/>
            <person name="Guy L."/>
            <person name="Ettema T.J."/>
        </authorList>
    </citation>
    <scope>NUCLEOTIDE SEQUENCE</scope>
</reference>
<sequence length="72" mass="8103">MTLNGEARGIADLHRCQIQGYLKAVKATLYSLEEDCSLFKHMPKTHIQIGNLLSQLGHVMAECDDEFLTQAR</sequence>